<dbReference type="SUPFAM" id="SSF47769">
    <property type="entry name" value="SAM/Pointed domain"/>
    <property type="match status" value="1"/>
</dbReference>
<dbReference type="InterPro" id="IPR001054">
    <property type="entry name" value="A/G_cyclase"/>
</dbReference>
<accession>A0A6P0CFA4</accession>
<dbReference type="PANTHER" id="PTHR16305">
    <property type="entry name" value="TESTICULAR SOLUBLE ADENYLYL CYCLASE"/>
    <property type="match status" value="1"/>
</dbReference>
<dbReference type="PROSITE" id="PS50105">
    <property type="entry name" value="SAM_DOMAIN"/>
    <property type="match status" value="1"/>
</dbReference>
<feature type="domain" description="SAM" evidence="3">
    <location>
        <begin position="1"/>
        <end position="62"/>
    </location>
</feature>
<dbReference type="PANTHER" id="PTHR16305:SF28">
    <property type="entry name" value="GUANYLATE CYCLASE DOMAIN-CONTAINING PROTEIN"/>
    <property type="match status" value="1"/>
</dbReference>
<dbReference type="RefSeq" id="WP_164355854.1">
    <property type="nucleotide sequence ID" value="NZ_JAABNT010000024.1"/>
</dbReference>
<dbReference type="AlphaFoldDB" id="A0A6P0CFA4"/>
<dbReference type="GO" id="GO:0005737">
    <property type="term" value="C:cytoplasm"/>
    <property type="evidence" value="ECO:0007669"/>
    <property type="project" value="TreeGrafter"/>
</dbReference>
<dbReference type="GO" id="GO:0009190">
    <property type="term" value="P:cyclic nucleotide biosynthetic process"/>
    <property type="evidence" value="ECO:0007669"/>
    <property type="project" value="InterPro"/>
</dbReference>
<dbReference type="GO" id="GO:0004016">
    <property type="term" value="F:adenylate cyclase activity"/>
    <property type="evidence" value="ECO:0007669"/>
    <property type="project" value="TreeGrafter"/>
</dbReference>
<dbReference type="Gene3D" id="1.10.150.50">
    <property type="entry name" value="Transcription Factor, Ets-1"/>
    <property type="match status" value="1"/>
</dbReference>
<evidence type="ECO:0000259" key="3">
    <source>
        <dbReference type="PROSITE" id="PS50105"/>
    </source>
</evidence>
<gene>
    <name evidence="5" type="ORF">GV827_20980</name>
</gene>
<reference evidence="5 6" key="1">
    <citation type="submission" date="2020-01" db="EMBL/GenBank/DDBJ databases">
        <title>Sulfitobacter sediminilitoris sp. nov., isolated from a tidal flat.</title>
        <authorList>
            <person name="Park S."/>
            <person name="Yoon J.-H."/>
        </authorList>
    </citation>
    <scope>NUCLEOTIDE SEQUENCE [LARGE SCALE GENOMIC DNA]</scope>
    <source>
        <strain evidence="5 6">JBTF-M27</strain>
    </source>
</reference>
<dbReference type="SMART" id="SM00044">
    <property type="entry name" value="CYCc"/>
    <property type="match status" value="1"/>
</dbReference>
<keyword evidence="1" id="KW-0547">Nucleotide-binding</keyword>
<evidence type="ECO:0000313" key="6">
    <source>
        <dbReference type="Proteomes" id="UP000468591"/>
    </source>
</evidence>
<dbReference type="Gene3D" id="1.25.40.10">
    <property type="entry name" value="Tetratricopeptide repeat domain"/>
    <property type="match status" value="1"/>
</dbReference>
<dbReference type="SUPFAM" id="SSF55073">
    <property type="entry name" value="Nucleotide cyclase"/>
    <property type="match status" value="1"/>
</dbReference>
<dbReference type="Proteomes" id="UP000468591">
    <property type="component" value="Unassembled WGS sequence"/>
</dbReference>
<dbReference type="Pfam" id="PF00211">
    <property type="entry name" value="Guanylate_cyc"/>
    <property type="match status" value="1"/>
</dbReference>
<dbReference type="InterPro" id="IPR041664">
    <property type="entry name" value="AAA_16"/>
</dbReference>
<proteinExistence type="predicted"/>
<dbReference type="InterPro" id="IPR013761">
    <property type="entry name" value="SAM/pointed_sf"/>
</dbReference>
<organism evidence="5 6">
    <name type="scientific">Sulfitobacter sediminilitoris</name>
    <dbReference type="NCBI Taxonomy" id="2698830"/>
    <lineage>
        <taxon>Bacteria</taxon>
        <taxon>Pseudomonadati</taxon>
        <taxon>Pseudomonadota</taxon>
        <taxon>Alphaproteobacteria</taxon>
        <taxon>Rhodobacterales</taxon>
        <taxon>Roseobacteraceae</taxon>
        <taxon>Sulfitobacter</taxon>
    </lineage>
</organism>
<evidence type="ECO:0000259" key="4">
    <source>
        <dbReference type="PROSITE" id="PS50125"/>
    </source>
</evidence>
<protein>
    <submittedName>
        <fullName evidence="5">AAA family ATPase</fullName>
    </submittedName>
</protein>
<keyword evidence="2" id="KW-0067">ATP-binding</keyword>
<dbReference type="Gene3D" id="3.30.70.1230">
    <property type="entry name" value="Nucleotide cyclase"/>
    <property type="match status" value="1"/>
</dbReference>
<dbReference type="SUPFAM" id="SSF52540">
    <property type="entry name" value="P-loop containing nucleoside triphosphate hydrolases"/>
    <property type="match status" value="1"/>
</dbReference>
<dbReference type="GO" id="GO:0005524">
    <property type="term" value="F:ATP binding"/>
    <property type="evidence" value="ECO:0007669"/>
    <property type="project" value="UniProtKB-KW"/>
</dbReference>
<dbReference type="InterPro" id="IPR001660">
    <property type="entry name" value="SAM"/>
</dbReference>
<dbReference type="EMBL" id="JAABNT010000024">
    <property type="protein sequence ID" value="NEK24849.1"/>
    <property type="molecule type" value="Genomic_DNA"/>
</dbReference>
<dbReference type="SMART" id="SM00454">
    <property type="entry name" value="SAM"/>
    <property type="match status" value="1"/>
</dbReference>
<dbReference type="CDD" id="cd09487">
    <property type="entry name" value="SAM_superfamily"/>
    <property type="match status" value="1"/>
</dbReference>
<dbReference type="InterPro" id="IPR027417">
    <property type="entry name" value="P-loop_NTPase"/>
</dbReference>
<dbReference type="InterPro" id="IPR029787">
    <property type="entry name" value="Nucleotide_cyclase"/>
</dbReference>
<evidence type="ECO:0000256" key="1">
    <source>
        <dbReference type="ARBA" id="ARBA00022741"/>
    </source>
</evidence>
<evidence type="ECO:0000313" key="5">
    <source>
        <dbReference type="EMBL" id="NEK24849.1"/>
    </source>
</evidence>
<keyword evidence="6" id="KW-1185">Reference proteome</keyword>
<dbReference type="GO" id="GO:0035556">
    <property type="term" value="P:intracellular signal transduction"/>
    <property type="evidence" value="ECO:0007669"/>
    <property type="project" value="InterPro"/>
</dbReference>
<sequence>MSDVGIWLDGLGLGVYREAFTANEIDWNILPDLTSEDLKDLGVDLVGHRRRLLKEIATIEQSATLTDAISPEQSVERRQVSVLFCDMVGSTSLAAQLDPEDLRDIQLKYQDAVAKAVTAQGGHIANFIGDGIVVYFGWPIATEDQAESAVRAGRAALEMISEVTILGSDERLAARAAIATGTVVVGDLAGEASHQSGAISGNAPNRASRLQSLAEAGQLLIDDKTRSLLKASFETVDLGRHLFKGIHAPVQVWQVEYEVTADSRFDAARTAIGITPLVGRLGDLELMQDRWRHAVSGEGQVVLLSGEAGIGKSRMIRQLYEALETQPKSILRYQCSHYFENVALHPVAGAMERAAQFERSDGPDAKFDKLEVILMKTSRPFDETAALVGSILNLPVEERYPPLEMSPQRQLEETLLVLLEQADALAEQTPVLLIVEDLHWADPTTLDLIGRTIAAAQSKPMLVLLTFRPEFVSPWQSFPHLTNLSLNRLGQVECGILIDQLTGRKPLPSTIKEQITDKADGVPLYVEELTKTVLDAEYVIETENTYEVIGDEMDLAVPATLHDTLMARLDRQSSIKNVAQIGACIGREFSYDLLFAIAGLPEKTLRTALDQLAEVEIVFHHGRPPTSRYEFKHALLRDAAYDSLLRLRKQQLHSEIVQFLEAQASQDIMECAFHSAAAGLSQKAATLYLQAGRDAMTAATFAEAISQLRLGLAQTSKMAAGGARDRLELDLRVALGAAEMASKGWAADAIREALDPAVPLAQALQDQLALGFSLFSIWIYHATRSEMKPALEWLAALDKAAADHGSEDLQMIADTAASMNCFWIGDFPEATRRRDRVKKDYSLEGHRHLVQFMNHDPYSTVLEWGGATQLWIQGFADQAAEAVAEGNAHARRLEHPFTLVHSLTLGSIALMEFGQGEQNLLHCDEANEICDELNLPFVKIVSSDSVRGRALIALGRDQIGSEVLMASVANWEAVGGRTTFGEYTSRIATALGRLGRFGEALVLSDKALAHETSTGDIFYQPESNRLRAQILLSMPDADRQQALHYLTKSRELARAVGALSFELRTATTLAEFLRHEGRSHEAEEALQPVYSKFSEGFDTPDLVAAKSLLEDVS</sequence>
<dbReference type="CDD" id="cd07302">
    <property type="entry name" value="CHD"/>
    <property type="match status" value="1"/>
</dbReference>
<dbReference type="Pfam" id="PF00536">
    <property type="entry name" value="SAM_1"/>
    <property type="match status" value="1"/>
</dbReference>
<comment type="caution">
    <text evidence="5">The sequence shown here is derived from an EMBL/GenBank/DDBJ whole genome shotgun (WGS) entry which is preliminary data.</text>
</comment>
<dbReference type="InterPro" id="IPR011990">
    <property type="entry name" value="TPR-like_helical_dom_sf"/>
</dbReference>
<dbReference type="PROSITE" id="PS50125">
    <property type="entry name" value="GUANYLATE_CYCLASE_2"/>
    <property type="match status" value="1"/>
</dbReference>
<dbReference type="Pfam" id="PF13191">
    <property type="entry name" value="AAA_16"/>
    <property type="match status" value="1"/>
</dbReference>
<evidence type="ECO:0000256" key="2">
    <source>
        <dbReference type="ARBA" id="ARBA00022840"/>
    </source>
</evidence>
<dbReference type="SUPFAM" id="SSF48452">
    <property type="entry name" value="TPR-like"/>
    <property type="match status" value="1"/>
</dbReference>
<name>A0A6P0CFA4_9RHOB</name>
<feature type="domain" description="Guanylate cyclase" evidence="4">
    <location>
        <begin position="81"/>
        <end position="211"/>
    </location>
</feature>
<dbReference type="Gene3D" id="3.40.50.300">
    <property type="entry name" value="P-loop containing nucleotide triphosphate hydrolases"/>
    <property type="match status" value="1"/>
</dbReference>